<name>A0A2J6TV14_9HELO</name>
<proteinExistence type="predicted"/>
<dbReference type="AlphaFoldDB" id="A0A2J6TV14"/>
<protein>
    <submittedName>
        <fullName evidence="1">Uncharacterized protein</fullName>
    </submittedName>
</protein>
<dbReference type="Gene3D" id="3.80.10.10">
    <property type="entry name" value="Ribonuclease Inhibitor"/>
    <property type="match status" value="1"/>
</dbReference>
<gene>
    <name evidence="1" type="ORF">K444DRAFT_605864</name>
</gene>
<dbReference type="Proteomes" id="UP000235371">
    <property type="component" value="Unassembled WGS sequence"/>
</dbReference>
<dbReference type="EMBL" id="KZ613740">
    <property type="protein sequence ID" value="PMD66869.1"/>
    <property type="molecule type" value="Genomic_DNA"/>
</dbReference>
<dbReference type="RefSeq" id="XP_024743773.1">
    <property type="nucleotide sequence ID" value="XM_024878886.1"/>
</dbReference>
<dbReference type="InParanoid" id="A0A2J6TV14"/>
<accession>A0A2J6TV14</accession>
<reference evidence="1 2" key="1">
    <citation type="submission" date="2016-04" db="EMBL/GenBank/DDBJ databases">
        <title>A degradative enzymes factory behind the ericoid mycorrhizal symbiosis.</title>
        <authorList>
            <consortium name="DOE Joint Genome Institute"/>
            <person name="Martino E."/>
            <person name="Morin E."/>
            <person name="Grelet G."/>
            <person name="Kuo A."/>
            <person name="Kohler A."/>
            <person name="Daghino S."/>
            <person name="Barry K."/>
            <person name="Choi C."/>
            <person name="Cichocki N."/>
            <person name="Clum A."/>
            <person name="Copeland A."/>
            <person name="Hainaut M."/>
            <person name="Haridas S."/>
            <person name="Labutti K."/>
            <person name="Lindquist E."/>
            <person name="Lipzen A."/>
            <person name="Khouja H.-R."/>
            <person name="Murat C."/>
            <person name="Ohm R."/>
            <person name="Olson A."/>
            <person name="Spatafora J."/>
            <person name="Veneault-Fourrey C."/>
            <person name="Henrissat B."/>
            <person name="Grigoriev I."/>
            <person name="Martin F."/>
            <person name="Perotto S."/>
        </authorList>
    </citation>
    <scope>NUCLEOTIDE SEQUENCE [LARGE SCALE GENOMIC DNA]</scope>
    <source>
        <strain evidence="1 2">E</strain>
    </source>
</reference>
<dbReference type="STRING" id="1095630.A0A2J6TV14"/>
<evidence type="ECO:0000313" key="1">
    <source>
        <dbReference type="EMBL" id="PMD66869.1"/>
    </source>
</evidence>
<evidence type="ECO:0000313" key="2">
    <source>
        <dbReference type="Proteomes" id="UP000235371"/>
    </source>
</evidence>
<sequence length="579" mass="66951">MATINSLSPELLEQIFECVAADSDKFKYLQLSSTSEIFDTGPTIRPLLLVNKSFYASAQRIHNRHKCLIIREESGDGDTQESLQFISELLHDPLKTEVLRGIRDLTITCELYWRRREVGSGGPGEPVNGSTYDQYIEQIVTFTSKIPKLRNLTFNGDRPIPLSLLRVLEKHQPQCHLHIREWHRKSADMDHNDRAEIALAHSPNLRTITVELWDDGNTELDLRKYALKRIVLLSPHLESVDIKEGTLGCLLRSYSPHKRAQMDELGAQFTTGKPSQNNIKSLTSRGGDHVKMLEGVTNMRKLENLDIGWIPNFDFFSPLTRRPRFENLRHLAVEMGYWYDSRALLPETCLRDFLAVCSPLESLKIADQRGQVDLSAIFDTHRHSLRKLHLHESEPKYSDESPDRHFLSLDGIRELRRRCPRLEEFTVDMERVPNQGQTREILEELARFENLEKPTLYFPLDLVNLASPSDTPKAPSLLGFRNEVPADHVPAEPFNRKYISSWLENIYSLLLHQRKVNHLPPFKEVRIKLGEWERQPPMGLPCDWECLEGRHKRCFVLKQCEGRTRDQANCELGTVKYVR</sequence>
<organism evidence="1 2">
    <name type="scientific">Hyaloscypha bicolor E</name>
    <dbReference type="NCBI Taxonomy" id="1095630"/>
    <lineage>
        <taxon>Eukaryota</taxon>
        <taxon>Fungi</taxon>
        <taxon>Dikarya</taxon>
        <taxon>Ascomycota</taxon>
        <taxon>Pezizomycotina</taxon>
        <taxon>Leotiomycetes</taxon>
        <taxon>Helotiales</taxon>
        <taxon>Hyaloscyphaceae</taxon>
        <taxon>Hyaloscypha</taxon>
        <taxon>Hyaloscypha bicolor</taxon>
    </lineage>
</organism>
<dbReference type="InterPro" id="IPR032675">
    <property type="entry name" value="LRR_dom_sf"/>
</dbReference>
<keyword evidence="2" id="KW-1185">Reference proteome</keyword>
<dbReference type="GeneID" id="36586963"/>
<dbReference type="SUPFAM" id="SSF52047">
    <property type="entry name" value="RNI-like"/>
    <property type="match status" value="1"/>
</dbReference>
<dbReference type="OrthoDB" id="3945550at2759"/>